<evidence type="ECO:0000313" key="4">
    <source>
        <dbReference type="Proteomes" id="UP000176422"/>
    </source>
</evidence>
<name>A0A1F8DWE9_9BACT</name>
<reference evidence="3 4" key="1">
    <citation type="journal article" date="2016" name="Nat. Commun.">
        <title>Thousands of microbial genomes shed light on interconnected biogeochemical processes in an aquifer system.</title>
        <authorList>
            <person name="Anantharaman K."/>
            <person name="Brown C.T."/>
            <person name="Hug L.A."/>
            <person name="Sharon I."/>
            <person name="Castelle C.J."/>
            <person name="Probst A.J."/>
            <person name="Thomas B.C."/>
            <person name="Singh A."/>
            <person name="Wilkins M.J."/>
            <person name="Karaoz U."/>
            <person name="Brodie E.L."/>
            <person name="Williams K.H."/>
            <person name="Hubbard S.S."/>
            <person name="Banfield J.F."/>
        </authorList>
    </citation>
    <scope>NUCLEOTIDE SEQUENCE [LARGE SCALE GENOMIC DNA]</scope>
</reference>
<comment type="caution">
    <text evidence="3">The sequence shown here is derived from an EMBL/GenBank/DDBJ whole genome shotgun (WGS) entry which is preliminary data.</text>
</comment>
<evidence type="ECO:0000313" key="3">
    <source>
        <dbReference type="EMBL" id="OGM92897.1"/>
    </source>
</evidence>
<keyword evidence="1" id="KW-0175">Coiled coil</keyword>
<keyword evidence="2" id="KW-0812">Transmembrane</keyword>
<dbReference type="AlphaFoldDB" id="A0A1F8DWE9"/>
<keyword evidence="2" id="KW-1133">Transmembrane helix</keyword>
<gene>
    <name evidence="3" type="ORF">A2372_03555</name>
</gene>
<dbReference type="EMBL" id="MGIT01000002">
    <property type="protein sequence ID" value="OGM92897.1"/>
    <property type="molecule type" value="Genomic_DNA"/>
</dbReference>
<organism evidence="3 4">
    <name type="scientific">Candidatus Wolfebacteria bacterium RIFOXYB1_FULL_54_12</name>
    <dbReference type="NCBI Taxonomy" id="1802559"/>
    <lineage>
        <taxon>Bacteria</taxon>
        <taxon>Candidatus Wolfeibacteriota</taxon>
    </lineage>
</organism>
<protein>
    <submittedName>
        <fullName evidence="3">Uncharacterized protein</fullName>
    </submittedName>
</protein>
<evidence type="ECO:0000256" key="1">
    <source>
        <dbReference type="SAM" id="Coils"/>
    </source>
</evidence>
<sequence>MAAAPPSSGFSNSGQVKATQVASVAPQAPSVKMTPMQQKMNQAYSKQESTKAFASYKTEQTKFKATEVAAQTPKAEQTRVVNNIRVKNYSSGNYYARRNVFYDTYHYRTPAYAYYSSPSFGMWDGMFLWFMLDHINDRQYANMYYNQQNNEDMKAWRREADRLARDNAELRAKLNNLDAETGKLKAQGAVIDPSYVPPDAQDMALSAKVVEENASKIAAVNTKKEPLVWPWVLGLCAALGGFFFVWRKFA</sequence>
<keyword evidence="2" id="KW-0472">Membrane</keyword>
<dbReference type="STRING" id="1802559.A2372_03555"/>
<feature type="coiled-coil region" evidence="1">
    <location>
        <begin position="146"/>
        <end position="187"/>
    </location>
</feature>
<accession>A0A1F8DWE9</accession>
<proteinExistence type="predicted"/>
<dbReference type="Proteomes" id="UP000176422">
    <property type="component" value="Unassembled WGS sequence"/>
</dbReference>
<feature type="transmembrane region" description="Helical" evidence="2">
    <location>
        <begin position="228"/>
        <end position="246"/>
    </location>
</feature>
<evidence type="ECO:0000256" key="2">
    <source>
        <dbReference type="SAM" id="Phobius"/>
    </source>
</evidence>